<reference evidence="9 10" key="1">
    <citation type="submission" date="2019-03" db="EMBL/GenBank/DDBJ databases">
        <title>Cohnella endophytica sp. nov., a novel endophytic bacterium isolated from bark of Sonneratia apetala.</title>
        <authorList>
            <person name="Tuo L."/>
        </authorList>
    </citation>
    <scope>NUCLEOTIDE SEQUENCE [LARGE SCALE GENOMIC DNA]</scope>
    <source>
        <strain evidence="9 10">CCTCC AB 208254</strain>
    </source>
</reference>
<dbReference type="GO" id="GO:0006508">
    <property type="term" value="P:proteolysis"/>
    <property type="evidence" value="ECO:0007669"/>
    <property type="project" value="UniProtKB-KW"/>
</dbReference>
<evidence type="ECO:0000313" key="9">
    <source>
        <dbReference type="EMBL" id="TFE23525.1"/>
    </source>
</evidence>
<organism evidence="9 10">
    <name type="scientific">Cohnella luojiensis</name>
    <dbReference type="NCBI Taxonomy" id="652876"/>
    <lineage>
        <taxon>Bacteria</taxon>
        <taxon>Bacillati</taxon>
        <taxon>Bacillota</taxon>
        <taxon>Bacilli</taxon>
        <taxon>Bacillales</taxon>
        <taxon>Paenibacillaceae</taxon>
        <taxon>Cohnella</taxon>
    </lineage>
</organism>
<dbReference type="AlphaFoldDB" id="A0A4Y8LW96"/>
<feature type="transmembrane region" description="Helical" evidence="8">
    <location>
        <begin position="83"/>
        <end position="100"/>
    </location>
</feature>
<dbReference type="Pfam" id="PF04647">
    <property type="entry name" value="AgrB"/>
    <property type="match status" value="1"/>
</dbReference>
<keyword evidence="1" id="KW-1003">Cell membrane</keyword>
<evidence type="ECO:0008006" key="11">
    <source>
        <dbReference type="Google" id="ProtNLM"/>
    </source>
</evidence>
<evidence type="ECO:0000256" key="3">
    <source>
        <dbReference type="ARBA" id="ARBA00022670"/>
    </source>
</evidence>
<gene>
    <name evidence="9" type="ORF">E2980_18705</name>
</gene>
<evidence type="ECO:0000313" key="10">
    <source>
        <dbReference type="Proteomes" id="UP000297900"/>
    </source>
</evidence>
<dbReference type="OrthoDB" id="2666767at2"/>
<evidence type="ECO:0000256" key="7">
    <source>
        <dbReference type="ARBA" id="ARBA00023136"/>
    </source>
</evidence>
<dbReference type="GO" id="GO:0009372">
    <property type="term" value="P:quorum sensing"/>
    <property type="evidence" value="ECO:0007669"/>
    <property type="project" value="UniProtKB-KW"/>
</dbReference>
<evidence type="ECO:0000256" key="8">
    <source>
        <dbReference type="SAM" id="Phobius"/>
    </source>
</evidence>
<keyword evidence="3" id="KW-0645">Protease</keyword>
<keyword evidence="6 8" id="KW-1133">Transmembrane helix</keyword>
<evidence type="ECO:0000256" key="4">
    <source>
        <dbReference type="ARBA" id="ARBA00022692"/>
    </source>
</evidence>
<evidence type="ECO:0000256" key="2">
    <source>
        <dbReference type="ARBA" id="ARBA00022654"/>
    </source>
</evidence>
<sequence length="179" mass="19919">MVQKMVGAIALLIAEAIKKVEPEKTASIAVMKYSLEVIIQTLLTLLYIGIIGILTDALTETMFGALGFVVLRFFSGGLHLRTAIHCSITSTILISIAPHIPLNGKWIIIVTGVSFVLMLCFAPSNIERHARIPKKYFPFLKLISTLIVALNFFFLESYLAMVFLFQAITTIPYRKEAKK</sequence>
<protein>
    <recommendedName>
        <fullName evidence="11">Accessory regulator AgrB</fullName>
    </recommendedName>
</protein>
<evidence type="ECO:0000256" key="1">
    <source>
        <dbReference type="ARBA" id="ARBA00022475"/>
    </source>
</evidence>
<dbReference type="SMART" id="SM00793">
    <property type="entry name" value="AgrB"/>
    <property type="match status" value="1"/>
</dbReference>
<keyword evidence="2" id="KW-0673">Quorum sensing</keyword>
<dbReference type="Proteomes" id="UP000297900">
    <property type="component" value="Unassembled WGS sequence"/>
</dbReference>
<accession>A0A4Y8LW96</accession>
<feature type="transmembrane region" description="Helical" evidence="8">
    <location>
        <begin position="106"/>
        <end position="124"/>
    </location>
</feature>
<dbReference type="InterPro" id="IPR006741">
    <property type="entry name" value="AgrB"/>
</dbReference>
<dbReference type="EMBL" id="SOMN01000033">
    <property type="protein sequence ID" value="TFE23525.1"/>
    <property type="molecule type" value="Genomic_DNA"/>
</dbReference>
<comment type="caution">
    <text evidence="9">The sequence shown here is derived from an EMBL/GenBank/DDBJ whole genome shotgun (WGS) entry which is preliminary data.</text>
</comment>
<evidence type="ECO:0000256" key="6">
    <source>
        <dbReference type="ARBA" id="ARBA00022989"/>
    </source>
</evidence>
<proteinExistence type="predicted"/>
<dbReference type="GO" id="GO:0016020">
    <property type="term" value="C:membrane"/>
    <property type="evidence" value="ECO:0007669"/>
    <property type="project" value="InterPro"/>
</dbReference>
<keyword evidence="5" id="KW-0378">Hydrolase</keyword>
<keyword evidence="10" id="KW-1185">Reference proteome</keyword>
<keyword evidence="4 8" id="KW-0812">Transmembrane</keyword>
<dbReference type="GO" id="GO:0008233">
    <property type="term" value="F:peptidase activity"/>
    <property type="evidence" value="ECO:0007669"/>
    <property type="project" value="UniProtKB-KW"/>
</dbReference>
<keyword evidence="7 8" id="KW-0472">Membrane</keyword>
<name>A0A4Y8LW96_9BACL</name>
<evidence type="ECO:0000256" key="5">
    <source>
        <dbReference type="ARBA" id="ARBA00022801"/>
    </source>
</evidence>